<evidence type="ECO:0000313" key="2">
    <source>
        <dbReference type="Proteomes" id="UP001567538"/>
    </source>
</evidence>
<dbReference type="AlphaFoldDB" id="A0ABD1I879"/>
<accession>A0ABD1I879</accession>
<organism evidence="1 2">
    <name type="scientific">Salvia divinorum</name>
    <name type="common">Maria pastora</name>
    <name type="synonym">Diviner's sage</name>
    <dbReference type="NCBI Taxonomy" id="28513"/>
    <lineage>
        <taxon>Eukaryota</taxon>
        <taxon>Viridiplantae</taxon>
        <taxon>Streptophyta</taxon>
        <taxon>Embryophyta</taxon>
        <taxon>Tracheophyta</taxon>
        <taxon>Spermatophyta</taxon>
        <taxon>Magnoliopsida</taxon>
        <taxon>eudicotyledons</taxon>
        <taxon>Gunneridae</taxon>
        <taxon>Pentapetalae</taxon>
        <taxon>asterids</taxon>
        <taxon>lamiids</taxon>
        <taxon>Lamiales</taxon>
        <taxon>Lamiaceae</taxon>
        <taxon>Nepetoideae</taxon>
        <taxon>Mentheae</taxon>
        <taxon>Salviinae</taxon>
        <taxon>Salvia</taxon>
        <taxon>Salvia subgen. Calosphace</taxon>
    </lineage>
</organism>
<sequence length="87" mass="9688">MRHAQLSTNLEVLVELAIEVIEYLKTMGCNQGLHMISQALGIEGIEWTEVIEEAKVIEGAENIVVAEHIEWAENIEGVEDLEGTEEV</sequence>
<dbReference type="EMBL" id="JBEAFC010000003">
    <property type="protein sequence ID" value="KAL1563678.1"/>
    <property type="molecule type" value="Genomic_DNA"/>
</dbReference>
<name>A0ABD1I879_SALDI</name>
<evidence type="ECO:0000313" key="1">
    <source>
        <dbReference type="EMBL" id="KAL1563678.1"/>
    </source>
</evidence>
<gene>
    <name evidence="1" type="ORF">AAHA92_06115</name>
</gene>
<protein>
    <submittedName>
        <fullName evidence="1">Uncharacterized protein</fullName>
    </submittedName>
</protein>
<comment type="caution">
    <text evidence="1">The sequence shown here is derived from an EMBL/GenBank/DDBJ whole genome shotgun (WGS) entry which is preliminary data.</text>
</comment>
<reference evidence="1 2" key="1">
    <citation type="submission" date="2024-06" db="EMBL/GenBank/DDBJ databases">
        <title>A chromosome level genome sequence of Diviner's sage (Salvia divinorum).</title>
        <authorList>
            <person name="Ford S.A."/>
            <person name="Ro D.-K."/>
            <person name="Ness R.W."/>
            <person name="Phillips M.A."/>
        </authorList>
    </citation>
    <scope>NUCLEOTIDE SEQUENCE [LARGE SCALE GENOMIC DNA]</scope>
    <source>
        <strain evidence="1">SAF-2024a</strain>
        <tissue evidence="1">Leaf</tissue>
    </source>
</reference>
<proteinExistence type="predicted"/>
<keyword evidence="2" id="KW-1185">Reference proteome</keyword>
<dbReference type="Proteomes" id="UP001567538">
    <property type="component" value="Unassembled WGS sequence"/>
</dbReference>